<feature type="domain" description="DNA2/NAM7 helicase-like C-terminal" evidence="2">
    <location>
        <begin position="637"/>
        <end position="775"/>
    </location>
</feature>
<dbReference type="InterPro" id="IPR018247">
    <property type="entry name" value="EF_Hand_1_Ca_BS"/>
</dbReference>
<evidence type="ECO:0000313" key="3">
    <source>
        <dbReference type="EMBL" id="UPT23188.1"/>
    </source>
</evidence>
<dbReference type="InterPro" id="IPR041679">
    <property type="entry name" value="DNA2/NAM7-like_C"/>
</dbReference>
<proteinExistence type="predicted"/>
<dbReference type="RefSeq" id="WP_248591713.1">
    <property type="nucleotide sequence ID" value="NZ_BAABEB010000018.1"/>
</dbReference>
<dbReference type="EMBL" id="CP051627">
    <property type="protein sequence ID" value="UPT23188.1"/>
    <property type="molecule type" value="Genomic_DNA"/>
</dbReference>
<keyword evidence="3" id="KW-0547">Nucleotide-binding</keyword>
<evidence type="ECO:0000259" key="2">
    <source>
        <dbReference type="Pfam" id="PF13087"/>
    </source>
</evidence>
<protein>
    <submittedName>
        <fullName evidence="3">DNA/RNA helicase</fullName>
    </submittedName>
</protein>
<keyword evidence="3" id="KW-0347">Helicase</keyword>
<dbReference type="PROSITE" id="PS00018">
    <property type="entry name" value="EF_HAND_1"/>
    <property type="match status" value="1"/>
</dbReference>
<keyword evidence="3" id="KW-0378">Hydrolase</keyword>
<dbReference type="GO" id="GO:0004386">
    <property type="term" value="F:helicase activity"/>
    <property type="evidence" value="ECO:0007669"/>
    <property type="project" value="UniProtKB-KW"/>
</dbReference>
<dbReference type="Pfam" id="PF13087">
    <property type="entry name" value="AAA_12"/>
    <property type="match status" value="1"/>
</dbReference>
<dbReference type="Proteomes" id="UP000832041">
    <property type="component" value="Chromosome"/>
</dbReference>
<organism evidence="3 4">
    <name type="scientific">Thermobifida alba</name>
    <name type="common">Thermomonospora alba</name>
    <dbReference type="NCBI Taxonomy" id="53522"/>
    <lineage>
        <taxon>Bacteria</taxon>
        <taxon>Bacillati</taxon>
        <taxon>Actinomycetota</taxon>
        <taxon>Actinomycetes</taxon>
        <taxon>Streptosporangiales</taxon>
        <taxon>Nocardiopsidaceae</taxon>
        <taxon>Thermobifida</taxon>
    </lineage>
</organism>
<dbReference type="Gene3D" id="3.40.50.300">
    <property type="entry name" value="P-loop containing nucleotide triphosphate hydrolases"/>
    <property type="match status" value="2"/>
</dbReference>
<gene>
    <name evidence="3" type="ORF">FOF52_21440</name>
</gene>
<keyword evidence="3" id="KW-0067">ATP-binding</keyword>
<name>A0ABY4L673_THEAE</name>
<dbReference type="Gene3D" id="3.40.50.1460">
    <property type="match status" value="1"/>
</dbReference>
<accession>A0ABY4L673</accession>
<dbReference type="SUPFAM" id="SSF52540">
    <property type="entry name" value="P-loop containing nucleoside triphosphate hydrolases"/>
    <property type="match status" value="1"/>
</dbReference>
<feature type="region of interest" description="Disordered" evidence="1">
    <location>
        <begin position="362"/>
        <end position="387"/>
    </location>
</feature>
<sequence length="930" mass="98813">MRPRTRRALLVAATAVPGDAPGYGAGVRSGVEALGSALTDAAFDEVRALDDPGRTRMLEELRSFFAVAEPTDVLLLALHGTVVRDGDGRLCFPAARGRRFASGAVRLDAVSEVIQSSPARATVVLLDCGYSGWFDDGPDGFTPTVPQLELRRAFPREGCTVLAAAGGGQHSAGPLSLGVARALRGAAPDRDGDGWIDTADLGEYLDRTSAADQRPVLVTATPPVPLARRACGPAAFERSGHPDPRSLLADLAAVEGLDLARFGDTALASLAHVPEPGQAEPAIPISAAPMSEAHHRAVESAMSRRLTVVAAPPGNGAGTLATAAAHTAVASGQNVLFVASDTASADAFTVDVRTELETAHLLVGGPSGGRSHGAVHGTLQERRTRSEEETAARAALYRDWAAVCVARAAIDAIARIERDLALLAEARGQIIAAGWDPRALFRGSSPREWLRWAEQATQRFPFRPLRRSGARRRLAAATDPALLARVCQIARVEQEWRNTLDIRRRATALEELYADLVAALEAHRRSSAAYLAVQARARHSRATDGPDQAGATAPVWSVAVGRARDLPPRAGMFDLVIVERAERCGIGEVLPLLYRARRALVIGDPAAPATGTDGRGHGAAAVPAYRALARIRTETGGRVLWLDEHDRCQPAIAALADRCCYGGRTTVLTDPWNLPGDAARPVQWHDVVGEYEAEDGGSYVNRAEAHRVAAVLTALDVRLPEGATVGVTSPFHGQRALLRRLTGRRRYSRGIRIEPPHAFGLRPCDALVVSPVLSGATPHRTVARTLAGAQWWHPVLTGVVAQLVVVGDRGFWTAGGGVPEAVAETAATGTAEADAEAVPSPLLRALNDLSAEVETDAVVAGYRVDLCVTAPGGRVLVLVDRTRDGRGLRRLLDRQQRLREVTDLPVLRVPLWRCLHDPADLAKEVLLGMV</sequence>
<dbReference type="InterPro" id="IPR027417">
    <property type="entry name" value="P-loop_NTPase"/>
</dbReference>
<reference evidence="3 4" key="1">
    <citation type="submission" date="2020-04" db="EMBL/GenBank/DDBJ databases">
        <title>Thermobifida alba genome sequencing and assembly.</title>
        <authorList>
            <person name="Luzics S."/>
            <person name="Horvath B."/>
            <person name="Nagy I."/>
            <person name="Toth A."/>
            <person name="Nagy I."/>
            <person name="Kukolya J."/>
        </authorList>
    </citation>
    <scope>NUCLEOTIDE SEQUENCE [LARGE SCALE GENOMIC DNA]</scope>
    <source>
        <strain evidence="3 4">DSM 43795</strain>
    </source>
</reference>
<evidence type="ECO:0000313" key="4">
    <source>
        <dbReference type="Proteomes" id="UP000832041"/>
    </source>
</evidence>
<keyword evidence="4" id="KW-1185">Reference proteome</keyword>
<evidence type="ECO:0000256" key="1">
    <source>
        <dbReference type="SAM" id="MobiDB-lite"/>
    </source>
</evidence>